<dbReference type="SMART" id="SM00662">
    <property type="entry name" value="RPOLD"/>
    <property type="match status" value="1"/>
</dbReference>
<dbReference type="AlphaFoldDB" id="A0A9P6VTA8"/>
<gene>
    <name evidence="9" type="primary">RPC40</name>
    <name evidence="9" type="ORF">C6P46_002500</name>
</gene>
<dbReference type="EMBL" id="PUHQ01000195">
    <property type="protein sequence ID" value="KAG0653533.1"/>
    <property type="molecule type" value="Genomic_DNA"/>
</dbReference>
<dbReference type="Pfam" id="PF03345">
    <property type="entry name" value="OST48_N"/>
    <property type="match status" value="1"/>
</dbReference>
<evidence type="ECO:0000256" key="7">
    <source>
        <dbReference type="SAM" id="Phobius"/>
    </source>
</evidence>
<accession>A0A9P6VTA8</accession>
<protein>
    <recommendedName>
        <fullName evidence="2">DNA-directed RNA polymerases I and III subunit RPAC1</fullName>
    </recommendedName>
</protein>
<dbReference type="GO" id="GO:0046983">
    <property type="term" value="F:protein dimerization activity"/>
    <property type="evidence" value="ECO:0007669"/>
    <property type="project" value="InterPro"/>
</dbReference>
<organism evidence="9 10">
    <name type="scientific">Rhodotorula mucilaginosa</name>
    <name type="common">Yeast</name>
    <name type="synonym">Rhodotorula rubra</name>
    <dbReference type="NCBI Taxonomy" id="5537"/>
    <lineage>
        <taxon>Eukaryota</taxon>
        <taxon>Fungi</taxon>
        <taxon>Dikarya</taxon>
        <taxon>Basidiomycota</taxon>
        <taxon>Pucciniomycotina</taxon>
        <taxon>Microbotryomycetes</taxon>
        <taxon>Sporidiobolales</taxon>
        <taxon>Sporidiobolaceae</taxon>
        <taxon>Rhodotorula</taxon>
    </lineage>
</organism>
<keyword evidence="5" id="KW-0539">Nucleus</keyword>
<name>A0A9P6VTA8_RHOMI</name>
<dbReference type="SUPFAM" id="SSF56553">
    <property type="entry name" value="Insert subdomain of RNA polymerase alpha subunit"/>
    <property type="match status" value="1"/>
</dbReference>
<evidence type="ECO:0000256" key="4">
    <source>
        <dbReference type="ARBA" id="ARBA00023163"/>
    </source>
</evidence>
<dbReference type="Gene3D" id="3.30.1360.10">
    <property type="entry name" value="RNA polymerase, RBP11-like subunit"/>
    <property type="match status" value="1"/>
</dbReference>
<dbReference type="GO" id="GO:0006351">
    <property type="term" value="P:DNA-templated transcription"/>
    <property type="evidence" value="ECO:0007669"/>
    <property type="project" value="InterPro"/>
</dbReference>
<dbReference type="Pfam" id="PF23358">
    <property type="entry name" value="OST48_MD"/>
    <property type="match status" value="1"/>
</dbReference>
<dbReference type="Pfam" id="PF01000">
    <property type="entry name" value="RNA_pol_A_bac"/>
    <property type="match status" value="1"/>
</dbReference>
<dbReference type="InterPro" id="IPR036643">
    <property type="entry name" value="RNApol_insert_sf"/>
</dbReference>
<dbReference type="InterPro" id="IPR036603">
    <property type="entry name" value="RBP11-like"/>
</dbReference>
<evidence type="ECO:0000259" key="8">
    <source>
        <dbReference type="SMART" id="SM00662"/>
    </source>
</evidence>
<proteinExistence type="inferred from homology"/>
<evidence type="ECO:0000256" key="5">
    <source>
        <dbReference type="ARBA" id="ARBA00023242"/>
    </source>
</evidence>
<keyword evidence="7" id="KW-0812">Transmembrane</keyword>
<dbReference type="InterPro" id="IPR055459">
    <property type="entry name" value="OST48_MD"/>
</dbReference>
<evidence type="ECO:0000256" key="3">
    <source>
        <dbReference type="ARBA" id="ARBA00022478"/>
    </source>
</evidence>
<dbReference type="GO" id="GO:0005736">
    <property type="term" value="C:RNA polymerase I complex"/>
    <property type="evidence" value="ECO:0007669"/>
    <property type="project" value="TreeGrafter"/>
</dbReference>
<dbReference type="GO" id="GO:0055029">
    <property type="term" value="C:nuclear DNA-directed RNA polymerase complex"/>
    <property type="evidence" value="ECO:0007669"/>
    <property type="project" value="UniProtKB-ARBA"/>
</dbReference>
<dbReference type="InterPro" id="IPR011263">
    <property type="entry name" value="DNA-dir_RNA_pol_RpoA/D/Rpb3"/>
</dbReference>
<dbReference type="SUPFAM" id="SSF55257">
    <property type="entry name" value="RBP11-like subunits of RNA polymerase"/>
    <property type="match status" value="1"/>
</dbReference>
<feature type="transmembrane region" description="Helical" evidence="7">
    <location>
        <begin position="796"/>
        <end position="816"/>
    </location>
</feature>
<comment type="similarity">
    <text evidence="6">Belongs to the archaeal Rpo3/eukaryotic RPB3 RNA polymerase subunit family.</text>
</comment>
<dbReference type="InterPro" id="IPR055457">
    <property type="entry name" value="OST48_N"/>
</dbReference>
<dbReference type="InterPro" id="IPR050518">
    <property type="entry name" value="Rpo3/RPB3_RNA_Pol_subunit"/>
</dbReference>
<dbReference type="OrthoDB" id="270173at2759"/>
<evidence type="ECO:0000256" key="1">
    <source>
        <dbReference type="ARBA" id="ARBA00004123"/>
    </source>
</evidence>
<reference evidence="9 10" key="1">
    <citation type="submission" date="2020-11" db="EMBL/GenBank/DDBJ databases">
        <title>Kefir isolates.</title>
        <authorList>
            <person name="Marcisauskas S."/>
            <person name="Kim Y."/>
            <person name="Blasche S."/>
        </authorList>
    </citation>
    <scope>NUCLEOTIDE SEQUENCE [LARGE SCALE GENOMIC DNA]</scope>
    <source>
        <strain evidence="9 10">KR</strain>
    </source>
</reference>
<dbReference type="Proteomes" id="UP000777482">
    <property type="component" value="Unassembled WGS sequence"/>
</dbReference>
<dbReference type="Gene3D" id="2.170.120.12">
    <property type="entry name" value="DNA-directed RNA polymerase, insert domain"/>
    <property type="match status" value="1"/>
</dbReference>
<evidence type="ECO:0000256" key="6">
    <source>
        <dbReference type="ARBA" id="ARBA00025804"/>
    </source>
</evidence>
<evidence type="ECO:0000313" key="10">
    <source>
        <dbReference type="Proteomes" id="UP000777482"/>
    </source>
</evidence>
<dbReference type="CDD" id="cd07032">
    <property type="entry name" value="RNAP_I_II_AC40"/>
    <property type="match status" value="1"/>
</dbReference>
<keyword evidence="7" id="KW-1133">Transmembrane helix</keyword>
<dbReference type="InterPro" id="IPR033901">
    <property type="entry name" value="RNAPI/III_AC40"/>
</dbReference>
<comment type="caution">
    <text evidence="9">The sequence shown here is derived from an EMBL/GenBank/DDBJ whole genome shotgun (WGS) entry which is preliminary data.</text>
</comment>
<feature type="domain" description="DNA-directed RNA polymerase RpoA/D/Rpb3-type" evidence="8">
    <location>
        <begin position="57"/>
        <end position="358"/>
    </location>
</feature>
<dbReference type="FunFam" id="2.170.120.12:FF:000003">
    <property type="entry name" value="Dna-directed rna polymerases i and iii subunit"/>
    <property type="match status" value="1"/>
</dbReference>
<sequence>MAATGYDRNLVRIGKERVEGVSATDFPGHHPGEVNGWDLDHFRSQLRVQLNSLSPSALEFDLVGVDASVANAIRRIVIAEVSRRCENEWLRLPSSRADQTASLHQVPTIAVENVYVWNNTSIVQDEVLAQRLGLIPLAIDPRKLEMKQSPDEVPTDLNTVVFSLVARCTRNRDVKKGETDPAKIWSGIEVLSSDLEYSPRGGQSEMFADSPPRPAVDNILVAKMRGGQEIVAELHCNKGVGKDHAKWSPVATASYRLLPSIEILSPIPKELQPKFQACFPSGVISINKEGEAVVADARRDTVSREVLRHAEFEGKVRLGRVRDHFIFSIESAGQYKPEELVPEAITTLVSKIRGVRRDFRHDLCVSVLLVSTDFGEARCACGGSSGLPRFLASPLAVAMPVSLRQAAFWLACLSLASPLEAARVLGVVDPSGTTSSLNHFWASLRSAGFDVVVGDVQESAAVLRKNGDSIDHIAFFATGVKQLPAELSPQSLAHRLESGVDLLLVVPPPATEVWRDFAREFEVDFDDRESWVADHVAYNRDLDSGSHTVLTVPVNEAPSPFISAATRAGPPVIYHGGGHAAGPHPMLTTLLRASPSAISAAAGSEGPPEGARMIGSQHALVSAFQARNNARVAFSGSVDFFSDEYLESPEVEKPKYGNAGFAKDLAKWTFQQTGQLQIGSFKHRLADSTETPAMYTVKTDMHVELEIVASEPYDANDLQLEFTMLDPHLRLPIPVTPAAGNLLRGETRFTIPDRHGVFKLELDHRRPGWSSIHEALAVPVVPPRHDEYDRFIVGAIPYYGGATSVTVAFVLFAWLWTGQS</sequence>
<keyword evidence="3 9" id="KW-0240">DNA-directed RNA polymerase</keyword>
<dbReference type="GO" id="GO:0003899">
    <property type="term" value="F:DNA-directed RNA polymerase activity"/>
    <property type="evidence" value="ECO:0007669"/>
    <property type="project" value="InterPro"/>
</dbReference>
<dbReference type="PANTHER" id="PTHR11800:SF13">
    <property type="entry name" value="DNA-DIRECTED RNA POLYMERASES I AND III SUBUNIT RPAC1"/>
    <property type="match status" value="1"/>
</dbReference>
<dbReference type="Pfam" id="PF01193">
    <property type="entry name" value="RNA_pol_L"/>
    <property type="match status" value="1"/>
</dbReference>
<keyword evidence="10" id="KW-1185">Reference proteome</keyword>
<keyword evidence="7" id="KW-0472">Membrane</keyword>
<comment type="subcellular location">
    <subcellularLocation>
        <location evidence="1">Nucleus</location>
    </subcellularLocation>
</comment>
<dbReference type="InterPro" id="IPR011262">
    <property type="entry name" value="DNA-dir_RNA_pol_insert"/>
</dbReference>
<evidence type="ECO:0000256" key="2">
    <source>
        <dbReference type="ARBA" id="ARBA00022083"/>
    </source>
</evidence>
<dbReference type="GO" id="GO:0005666">
    <property type="term" value="C:RNA polymerase III complex"/>
    <property type="evidence" value="ECO:0007669"/>
    <property type="project" value="TreeGrafter"/>
</dbReference>
<keyword evidence="4" id="KW-0804">Transcription</keyword>
<evidence type="ECO:0000313" key="9">
    <source>
        <dbReference type="EMBL" id="KAG0653533.1"/>
    </source>
</evidence>
<dbReference type="PANTHER" id="PTHR11800">
    <property type="entry name" value="DNA-DIRECTED RNA POLYMERASE"/>
    <property type="match status" value="1"/>
</dbReference>